<dbReference type="AlphaFoldDB" id="A0AAD9TX48"/>
<reference evidence="1" key="1">
    <citation type="journal article" date="2023" name="Plant J.">
        <title>Genome sequences and population genomics provide insights into the demographic history, inbreeding, and mutation load of two 'living fossil' tree species of Dipteronia.</title>
        <authorList>
            <person name="Feng Y."/>
            <person name="Comes H.P."/>
            <person name="Chen J."/>
            <person name="Zhu S."/>
            <person name="Lu R."/>
            <person name="Zhang X."/>
            <person name="Li P."/>
            <person name="Qiu J."/>
            <person name="Olsen K.M."/>
            <person name="Qiu Y."/>
        </authorList>
    </citation>
    <scope>NUCLEOTIDE SEQUENCE</scope>
    <source>
        <strain evidence="1">KIB01</strain>
    </source>
</reference>
<keyword evidence="2" id="KW-1185">Reference proteome</keyword>
<evidence type="ECO:0000313" key="2">
    <source>
        <dbReference type="Proteomes" id="UP001280121"/>
    </source>
</evidence>
<dbReference type="PANTHER" id="PTHR33103:SF19">
    <property type="entry name" value="OS09G0544700 PROTEIN"/>
    <property type="match status" value="1"/>
</dbReference>
<accession>A0AAD9TX48</accession>
<evidence type="ECO:0000313" key="1">
    <source>
        <dbReference type="EMBL" id="KAK2643796.1"/>
    </source>
</evidence>
<dbReference type="InterPro" id="IPR007750">
    <property type="entry name" value="DUF674"/>
</dbReference>
<dbReference type="Proteomes" id="UP001280121">
    <property type="component" value="Unassembled WGS sequence"/>
</dbReference>
<dbReference type="Pfam" id="PF05056">
    <property type="entry name" value="DUF674"/>
    <property type="match status" value="1"/>
</dbReference>
<organism evidence="1 2">
    <name type="scientific">Dipteronia dyeriana</name>
    <dbReference type="NCBI Taxonomy" id="168575"/>
    <lineage>
        <taxon>Eukaryota</taxon>
        <taxon>Viridiplantae</taxon>
        <taxon>Streptophyta</taxon>
        <taxon>Embryophyta</taxon>
        <taxon>Tracheophyta</taxon>
        <taxon>Spermatophyta</taxon>
        <taxon>Magnoliopsida</taxon>
        <taxon>eudicotyledons</taxon>
        <taxon>Gunneridae</taxon>
        <taxon>Pentapetalae</taxon>
        <taxon>rosids</taxon>
        <taxon>malvids</taxon>
        <taxon>Sapindales</taxon>
        <taxon>Sapindaceae</taxon>
        <taxon>Hippocastanoideae</taxon>
        <taxon>Acereae</taxon>
        <taxon>Dipteronia</taxon>
    </lineage>
</organism>
<name>A0AAD9TX48_9ROSI</name>
<dbReference type="EMBL" id="JANJYI010000006">
    <property type="protein sequence ID" value="KAK2643796.1"/>
    <property type="molecule type" value="Genomic_DNA"/>
</dbReference>
<proteinExistence type="predicted"/>
<gene>
    <name evidence="1" type="ORF">Ddye_018991</name>
</gene>
<dbReference type="PANTHER" id="PTHR33103">
    <property type="entry name" value="OS01G0153900 PROTEIN"/>
    <property type="match status" value="1"/>
</dbReference>
<comment type="caution">
    <text evidence="1">The sequence shown here is derived from an EMBL/GenBank/DDBJ whole genome shotgun (WGS) entry which is preliminary data.</text>
</comment>
<sequence>MIASKIKLKLLVDIKAKKVVFVEAGKDFIDFLVHLLLLPLITVVRLLKEKNMMEPLGSLYLFEIFQFLPDAYFQQNQFKSSLLYPRLPIDSSGIPLKLSGIGSYPMSYFCLTNHPYVARVPNLLCPSCRQKMTRQLTYVSPSPMNTEVPDGGGFVKGLVPYIVTDNLEFMSVH</sequence>
<protein>
    <submittedName>
        <fullName evidence="1">Uncharacterized protein</fullName>
    </submittedName>
</protein>